<evidence type="ECO:0000256" key="2">
    <source>
        <dbReference type="SAM" id="MobiDB-lite"/>
    </source>
</evidence>
<feature type="compositionally biased region" description="Acidic residues" evidence="2">
    <location>
        <begin position="441"/>
        <end position="451"/>
    </location>
</feature>
<dbReference type="GeneID" id="9378623"/>
<feature type="coiled-coil region" evidence="1">
    <location>
        <begin position="749"/>
        <end position="776"/>
    </location>
</feature>
<evidence type="ECO:0000256" key="1">
    <source>
        <dbReference type="SAM" id="Coils"/>
    </source>
</evidence>
<dbReference type="KEGG" id="cci:CC1G_15727"/>
<dbReference type="VEuPathDB" id="FungiDB:CC1G_15727"/>
<dbReference type="STRING" id="240176.D6RQ86"/>
<accession>D6RQ86</accession>
<dbReference type="InParanoid" id="D6RQ86"/>
<feature type="compositionally biased region" description="Basic and acidic residues" evidence="2">
    <location>
        <begin position="405"/>
        <end position="418"/>
    </location>
</feature>
<keyword evidence="4" id="KW-1185">Reference proteome</keyword>
<dbReference type="InterPro" id="IPR015374">
    <property type="entry name" value="ChAPs"/>
</dbReference>
<dbReference type="Pfam" id="PF09295">
    <property type="entry name" value="ChAPs"/>
    <property type="match status" value="2"/>
</dbReference>
<feature type="region of interest" description="Disordered" evidence="2">
    <location>
        <begin position="405"/>
        <end position="493"/>
    </location>
</feature>
<dbReference type="Proteomes" id="UP000001861">
    <property type="component" value="Unassembled WGS sequence"/>
</dbReference>
<dbReference type="eggNOG" id="ENOG502QSKI">
    <property type="taxonomic scope" value="Eukaryota"/>
</dbReference>
<name>D6RQ86_COPC7</name>
<reference evidence="3 4" key="1">
    <citation type="journal article" date="2010" name="Proc. Natl. Acad. Sci. U.S.A.">
        <title>Insights into evolution of multicellular fungi from the assembled chromosomes of the mushroom Coprinopsis cinerea (Coprinus cinereus).</title>
        <authorList>
            <person name="Stajich J.E."/>
            <person name="Wilke S.K."/>
            <person name="Ahren D."/>
            <person name="Au C.H."/>
            <person name="Birren B.W."/>
            <person name="Borodovsky M."/>
            <person name="Burns C."/>
            <person name="Canback B."/>
            <person name="Casselton L.A."/>
            <person name="Cheng C.K."/>
            <person name="Deng J."/>
            <person name="Dietrich F.S."/>
            <person name="Fargo D.C."/>
            <person name="Farman M.L."/>
            <person name="Gathman A.C."/>
            <person name="Goldberg J."/>
            <person name="Guigo R."/>
            <person name="Hoegger P.J."/>
            <person name="Hooker J.B."/>
            <person name="Huggins A."/>
            <person name="James T.Y."/>
            <person name="Kamada T."/>
            <person name="Kilaru S."/>
            <person name="Kodira C."/>
            <person name="Kues U."/>
            <person name="Kupfer D."/>
            <person name="Kwan H.S."/>
            <person name="Lomsadze A."/>
            <person name="Li W."/>
            <person name="Lilly W.W."/>
            <person name="Ma L.J."/>
            <person name="Mackey A.J."/>
            <person name="Manning G."/>
            <person name="Martin F."/>
            <person name="Muraguchi H."/>
            <person name="Natvig D.O."/>
            <person name="Palmerini H."/>
            <person name="Ramesh M.A."/>
            <person name="Rehmeyer C.J."/>
            <person name="Roe B.A."/>
            <person name="Shenoy N."/>
            <person name="Stanke M."/>
            <person name="Ter-Hovhannisyan V."/>
            <person name="Tunlid A."/>
            <person name="Velagapudi R."/>
            <person name="Vision T.J."/>
            <person name="Zeng Q."/>
            <person name="Zolan M.E."/>
            <person name="Pukkila P.J."/>
        </authorList>
    </citation>
    <scope>NUCLEOTIDE SEQUENCE [LARGE SCALE GENOMIC DNA]</scope>
    <source>
        <strain evidence="4">Okayama-7 / 130 / ATCC MYA-4618 / FGSC 9003</strain>
    </source>
</reference>
<dbReference type="RefSeq" id="XP_002910298.1">
    <property type="nucleotide sequence ID" value="XM_002910252.1"/>
</dbReference>
<dbReference type="PANTHER" id="PTHR31975">
    <property type="entry name" value="BUD SITE SELECTION PROTEIN 7-RELATED"/>
    <property type="match status" value="1"/>
</dbReference>
<dbReference type="InterPro" id="IPR011990">
    <property type="entry name" value="TPR-like_helical_dom_sf"/>
</dbReference>
<feature type="compositionally biased region" description="Low complexity" evidence="2">
    <location>
        <begin position="468"/>
        <end position="487"/>
    </location>
</feature>
<dbReference type="Gene3D" id="1.25.40.10">
    <property type="entry name" value="Tetratricopeptide repeat domain"/>
    <property type="match status" value="3"/>
</dbReference>
<feature type="region of interest" description="Disordered" evidence="2">
    <location>
        <begin position="831"/>
        <end position="862"/>
    </location>
</feature>
<dbReference type="FunCoup" id="D6RQ86">
    <property type="interactions" value="17"/>
</dbReference>
<dbReference type="GO" id="GO:0006893">
    <property type="term" value="P:Golgi to plasma membrane transport"/>
    <property type="evidence" value="ECO:0007669"/>
    <property type="project" value="UniProtKB-ARBA"/>
</dbReference>
<evidence type="ECO:0000313" key="3">
    <source>
        <dbReference type="EMBL" id="EFI26804.1"/>
    </source>
</evidence>
<gene>
    <name evidence="3" type="ORF">CC1G_15727</name>
</gene>
<dbReference type="HOGENOM" id="CLU_292041_0_0_1"/>
<dbReference type="PANTHER" id="PTHR31975:SF1">
    <property type="entry name" value="BUD SITE SELECTION PROTEIN 7-RELATED"/>
    <property type="match status" value="1"/>
</dbReference>
<proteinExistence type="predicted"/>
<protein>
    <submittedName>
        <fullName evidence="3">Uncharacterized protein</fullName>
    </submittedName>
</protein>
<organism evidence="3 4">
    <name type="scientific">Coprinopsis cinerea (strain Okayama-7 / 130 / ATCC MYA-4618 / FGSC 9003)</name>
    <name type="common">Inky cap fungus</name>
    <name type="synonym">Hormographiella aspergillata</name>
    <dbReference type="NCBI Taxonomy" id="240176"/>
    <lineage>
        <taxon>Eukaryota</taxon>
        <taxon>Fungi</taxon>
        <taxon>Dikarya</taxon>
        <taxon>Basidiomycota</taxon>
        <taxon>Agaricomycotina</taxon>
        <taxon>Agaricomycetes</taxon>
        <taxon>Agaricomycetidae</taxon>
        <taxon>Agaricales</taxon>
        <taxon>Agaricineae</taxon>
        <taxon>Psathyrellaceae</taxon>
        <taxon>Coprinopsis</taxon>
    </lineage>
</organism>
<comment type="caution">
    <text evidence="3">The sequence shown here is derived from an EMBL/GenBank/DDBJ whole genome shotgun (WGS) entry which is preliminary data.</text>
</comment>
<sequence>MIPDGACLRPQWGNRQREIPELIEVSPFSESCLQGIDGIYPDSQSSILFKIYRVLGKVGVERSQTGSYLYVAGVDASSSASLAAYINSLTYAIEDTSAWFSTTATWKVRSGTYCCFNAFSRVDMRVDVKIPGGVHAHEATAEIWQETYVSALLRAILYSDDPTYALEAYRKLDPITTAEGELRFLQAAEALFSKGWQVGSDPEIQVATVVSNHLTAGIMKYFGDSGRYQQAANLFEKLVIREPEVSSLLARSYIGMNEEVKAVQIIASAMRETPQSYTLLHVQCDFLRSKGKFEWALKLARQAVNCAPSEFVTWEKLTDIYLELGQYESHQVSAEPGRGRMLYSSRLVSQIGWDELLKTRSSVFVMEEEYRMQKAQAEVKATTNGVDNGGDSPANGDAGRAVIHEDGTVRPSMDDKASTRAIPPSPKHQESIPTIKISADGDQEEEGEEADIVPTPVAPKPGVQKPQQAAADESQDGSSEASSSANSPGTGEAFSFSNKRLCERWLDNLFMVLYEDLRVWTIFRAEVAHFKTQHVAYRKTGMEWEILGDLGLRLHHKEEAKEAYQRCLDAPRYSMKPWLKLMEVYAEEGDIQRTIQTAIRVAAYQYADYTEMTYPTSISRAFFKLGQIHGFAKISFTLLSMGLPDQILKIMESYLQYGKVFKVEGIWVAAITDSSSQLLREIGGCGSLEVLWYYKSTTLRRSPRLSAPAMLDDFEKDTIERIRNDDETKNKVESMSDEEIKTKLIDPSLKAVKKEREEFDKRVAATEEASQKLQNALIKAIANKNVKESVTFSGAKNEHLQELEVFPKSVGALTDKHIARIAALITEPKDESPETVVGLPAEDDRPTVSTEASESSKADTIGQRVKSEEAKTFIKSFDPFWKREGHVLCANTEWIHGNTGTKSEARARAFIDHLAVPAARFCQKELSNDAFVLFEPNIADGDLQGKRGGPVEFPTRTGSGKTLSFTGRVDYVLSAGELQVGPAKLTDARNLAEFWDRTQANARRGRNLLGLLAKEAKKLMSSKELLTHLPQVILETMATSRVTK</sequence>
<evidence type="ECO:0000313" key="4">
    <source>
        <dbReference type="Proteomes" id="UP000001861"/>
    </source>
</evidence>
<dbReference type="OrthoDB" id="434695at2759"/>
<keyword evidence="1" id="KW-0175">Coiled coil</keyword>
<dbReference type="EMBL" id="AACS02000011">
    <property type="protein sequence ID" value="EFI26804.1"/>
    <property type="molecule type" value="Genomic_DNA"/>
</dbReference>
<dbReference type="GO" id="GO:0034044">
    <property type="term" value="C:exomer complex"/>
    <property type="evidence" value="ECO:0007669"/>
    <property type="project" value="TreeGrafter"/>
</dbReference>
<dbReference type="SUPFAM" id="SSF48452">
    <property type="entry name" value="TPR-like"/>
    <property type="match status" value="1"/>
</dbReference>
<dbReference type="AlphaFoldDB" id="D6RQ86"/>